<proteinExistence type="predicted"/>
<gene>
    <name evidence="1" type="ORF">SDC9_194047</name>
</gene>
<dbReference type="EMBL" id="VSSQ01107135">
    <property type="protein sequence ID" value="MPN46461.1"/>
    <property type="molecule type" value="Genomic_DNA"/>
</dbReference>
<protein>
    <submittedName>
        <fullName evidence="1">Uncharacterized protein</fullName>
    </submittedName>
</protein>
<name>A0A645I586_9ZZZZ</name>
<sequence length="114" mass="12969">MVDRRFTAALQFIAITAKAQCGQTPLALNHLTINVINIRAVAFLSKEGLPRIRRNVIGNVQHAAVHCRHQDVNLFWRLAVFTAGLDLHGQRLVRTHFSRAFQRQLQTSVFVSQR</sequence>
<accession>A0A645I586</accession>
<dbReference type="AlphaFoldDB" id="A0A645I586"/>
<comment type="caution">
    <text evidence="1">The sequence shown here is derived from an EMBL/GenBank/DDBJ whole genome shotgun (WGS) entry which is preliminary data.</text>
</comment>
<reference evidence="1" key="1">
    <citation type="submission" date="2019-08" db="EMBL/GenBank/DDBJ databases">
        <authorList>
            <person name="Kucharzyk K."/>
            <person name="Murdoch R.W."/>
            <person name="Higgins S."/>
            <person name="Loffler F."/>
        </authorList>
    </citation>
    <scope>NUCLEOTIDE SEQUENCE</scope>
</reference>
<evidence type="ECO:0000313" key="1">
    <source>
        <dbReference type="EMBL" id="MPN46461.1"/>
    </source>
</evidence>
<organism evidence="1">
    <name type="scientific">bioreactor metagenome</name>
    <dbReference type="NCBI Taxonomy" id="1076179"/>
    <lineage>
        <taxon>unclassified sequences</taxon>
        <taxon>metagenomes</taxon>
        <taxon>ecological metagenomes</taxon>
    </lineage>
</organism>